<dbReference type="eggNOG" id="COG1546">
    <property type="taxonomic scope" value="Bacteria"/>
</dbReference>
<dbReference type="Pfam" id="PF02464">
    <property type="entry name" value="CinA"/>
    <property type="match status" value="1"/>
</dbReference>
<dbReference type="EMBL" id="CP000927">
    <property type="protein sequence ID" value="ABZ70552.1"/>
    <property type="molecule type" value="Genomic_DNA"/>
</dbReference>
<dbReference type="NCBIfam" id="TIGR00199">
    <property type="entry name" value="PncC_domain"/>
    <property type="match status" value="1"/>
</dbReference>
<reference evidence="2" key="1">
    <citation type="submission" date="2008-01" db="EMBL/GenBank/DDBJ databases">
        <title>Complete sequence of chromosome of Caulobacter sp. K31.</title>
        <authorList>
            <consortium name="US DOE Joint Genome Institute"/>
            <person name="Copeland A."/>
            <person name="Lucas S."/>
            <person name="Lapidus A."/>
            <person name="Barry K."/>
            <person name="Glavina del Rio T."/>
            <person name="Dalin E."/>
            <person name="Tice H."/>
            <person name="Pitluck S."/>
            <person name="Bruce D."/>
            <person name="Goodwin L."/>
            <person name="Thompson L.S."/>
            <person name="Brettin T."/>
            <person name="Detter J.C."/>
            <person name="Han C."/>
            <person name="Schmutz J."/>
            <person name="Larimer F."/>
            <person name="Land M."/>
            <person name="Hauser L."/>
            <person name="Kyrpides N."/>
            <person name="Kim E."/>
            <person name="Stephens C."/>
            <person name="Richardson P."/>
        </authorList>
    </citation>
    <scope>NUCLEOTIDE SEQUENCE [LARGE SCALE GENOMIC DNA]</scope>
    <source>
        <strain evidence="2">K31</strain>
    </source>
</reference>
<dbReference type="HOGENOM" id="CLU_030805_1_1_5"/>
<organism evidence="2">
    <name type="scientific">Caulobacter sp. (strain K31)</name>
    <dbReference type="NCBI Taxonomy" id="366602"/>
    <lineage>
        <taxon>Bacteria</taxon>
        <taxon>Pseudomonadati</taxon>
        <taxon>Pseudomonadota</taxon>
        <taxon>Alphaproteobacteria</taxon>
        <taxon>Caulobacterales</taxon>
        <taxon>Caulobacteraceae</taxon>
        <taxon>Caulobacter</taxon>
    </lineage>
</organism>
<evidence type="ECO:0000313" key="2">
    <source>
        <dbReference type="EMBL" id="ABZ70552.1"/>
    </source>
</evidence>
<sequence length="171" mass="17997">MAQALDPILPPDIDDLARAVLQAACARGLTLATAESCTGGLLASLLTDMPGFSHAFERGFVVYTDAAKVEVLDVPPSFLPHGGAVSQPTAIAMAEGAIARSRADVAVSITGWAEEVGDPKRPAGLVHFACARRGGYTHHRQARFGDIGRAALRIESLRVALRMLQQAIALE</sequence>
<dbReference type="OrthoDB" id="9801454at2"/>
<name>B0T0A6_CAUSK</name>
<proteinExistence type="predicted"/>
<dbReference type="InterPro" id="IPR036653">
    <property type="entry name" value="CinA-like_C"/>
</dbReference>
<dbReference type="STRING" id="366602.Caul_1422"/>
<protein>
    <submittedName>
        <fullName evidence="2">CinA domain protein</fullName>
    </submittedName>
</protein>
<feature type="domain" description="CinA C-terminal" evidence="1">
    <location>
        <begin position="15"/>
        <end position="167"/>
    </location>
</feature>
<dbReference type="InterPro" id="IPR008136">
    <property type="entry name" value="CinA_C"/>
</dbReference>
<dbReference type="SUPFAM" id="SSF142433">
    <property type="entry name" value="CinA-like"/>
    <property type="match status" value="1"/>
</dbReference>
<dbReference type="Gene3D" id="3.90.950.20">
    <property type="entry name" value="CinA-like"/>
    <property type="match status" value="1"/>
</dbReference>
<gene>
    <name evidence="2" type="ordered locus">Caul_1422</name>
</gene>
<dbReference type="AlphaFoldDB" id="B0T0A6"/>
<evidence type="ECO:0000259" key="1">
    <source>
        <dbReference type="Pfam" id="PF02464"/>
    </source>
</evidence>
<dbReference type="KEGG" id="cak:Caul_1422"/>
<accession>B0T0A6</accession>